<evidence type="ECO:0000313" key="5">
    <source>
        <dbReference type="Proteomes" id="UP000469724"/>
    </source>
</evidence>
<comment type="caution">
    <text evidence="4">The sequence shown here is derived from an EMBL/GenBank/DDBJ whole genome shotgun (WGS) entry which is preliminary data.</text>
</comment>
<evidence type="ECO:0000313" key="4">
    <source>
        <dbReference type="EMBL" id="NDY55218.1"/>
    </source>
</evidence>
<feature type="compositionally biased region" description="Acidic residues" evidence="1">
    <location>
        <begin position="230"/>
        <end position="239"/>
    </location>
</feature>
<feature type="transmembrane region" description="Helical" evidence="2">
    <location>
        <begin position="55"/>
        <end position="78"/>
    </location>
</feature>
<feature type="compositionally biased region" description="Basic and acidic residues" evidence="1">
    <location>
        <begin position="198"/>
        <end position="212"/>
    </location>
</feature>
<evidence type="ECO:0000256" key="2">
    <source>
        <dbReference type="SAM" id="Phobius"/>
    </source>
</evidence>
<keyword evidence="5" id="KW-1185">Reference proteome</keyword>
<dbReference type="Pfam" id="PF21724">
    <property type="entry name" value="DUF6861"/>
    <property type="match status" value="1"/>
</dbReference>
<evidence type="ECO:0000256" key="1">
    <source>
        <dbReference type="SAM" id="MobiDB-lite"/>
    </source>
</evidence>
<feature type="region of interest" description="Disordered" evidence="1">
    <location>
        <begin position="198"/>
        <end position="341"/>
    </location>
</feature>
<reference evidence="4 5" key="1">
    <citation type="submission" date="2020-02" db="EMBL/GenBank/DDBJ databases">
        <title>Comparative genomics of sulfur disproportionating microorganisms.</title>
        <authorList>
            <person name="Ward L.M."/>
            <person name="Bertran E."/>
            <person name="Johnston D.T."/>
        </authorList>
    </citation>
    <scope>NUCLEOTIDE SEQUENCE [LARGE SCALE GENOMIC DNA]</scope>
    <source>
        <strain evidence="4 5">DSM 3696</strain>
    </source>
</reference>
<dbReference type="InterPro" id="IPR049195">
    <property type="entry name" value="Tre1-like_N"/>
</dbReference>
<name>A0A7K3NGB6_9BACT</name>
<protein>
    <recommendedName>
        <fullName evidence="3">NAD(+)--protein-arginine ADP-ribosyltransferase Tre1-like N-terminal domain-containing protein</fullName>
    </recommendedName>
</protein>
<feature type="compositionally biased region" description="Basic and acidic residues" evidence="1">
    <location>
        <begin position="332"/>
        <end position="341"/>
    </location>
</feature>
<proteinExistence type="predicted"/>
<gene>
    <name evidence="4" type="ORF">G3N56_00465</name>
</gene>
<dbReference type="Proteomes" id="UP000469724">
    <property type="component" value="Unassembled WGS sequence"/>
</dbReference>
<feature type="transmembrane region" description="Helical" evidence="2">
    <location>
        <begin position="84"/>
        <end position="104"/>
    </location>
</feature>
<dbReference type="RefSeq" id="WP_163300276.1">
    <property type="nucleotide sequence ID" value="NZ_JAAGRQ010000002.1"/>
</dbReference>
<keyword evidence="2" id="KW-1133">Transmembrane helix</keyword>
<accession>A0A7K3NGB6</accession>
<dbReference type="AlphaFoldDB" id="A0A7K3NGB6"/>
<feature type="compositionally biased region" description="Low complexity" evidence="1">
    <location>
        <begin position="306"/>
        <end position="326"/>
    </location>
</feature>
<keyword evidence="2" id="KW-0472">Membrane</keyword>
<keyword evidence="2" id="KW-0812">Transmembrane</keyword>
<sequence length="376" mass="40106">MTLYKSRLSFVIYVLLVPIVLFGCGSRYGKQITTVKYYQECYRPIDDLRKAEKQFATTVAGSMVAGVVVGALAGVILSGGKPQGAVAGALAGGLAGTVAGYAMAKQMQIKDDNERMSSYLADLDGDISGLDRVTAAAQVARNCYDQQFYAAVESFKEGKMTRAELDERYLEIKNGSTEAGMILGNVIQGATKKDQQYQEAIKSEAEQAKRQVPEPVLTRQAASPVMVAELPEEDEEEKDELPTPRSKYRSVSSAPQSGSADQTASLEERFRKKLGLYGQSSPGKSSVDVASAETPVKTGGKKSKTSSKPAKSAAAPASSAPAESGKIQVADTGDKLTDMSTRKAKFAESVKGAVEEKAEIEKAEAERQKTLAQLLG</sequence>
<dbReference type="EMBL" id="JAAGRQ010000002">
    <property type="protein sequence ID" value="NDY55218.1"/>
    <property type="molecule type" value="Genomic_DNA"/>
</dbReference>
<feature type="transmembrane region" description="Helical" evidence="2">
    <location>
        <begin position="6"/>
        <end position="24"/>
    </location>
</feature>
<organism evidence="4 5">
    <name type="scientific">Desulfolutivibrio sulfodismutans</name>
    <dbReference type="NCBI Taxonomy" id="63561"/>
    <lineage>
        <taxon>Bacteria</taxon>
        <taxon>Pseudomonadati</taxon>
        <taxon>Thermodesulfobacteriota</taxon>
        <taxon>Desulfovibrionia</taxon>
        <taxon>Desulfovibrionales</taxon>
        <taxon>Desulfovibrionaceae</taxon>
        <taxon>Desulfolutivibrio</taxon>
    </lineage>
</organism>
<feature type="domain" description="NAD(+)--protein-arginine ADP-ribosyltransferase Tre1-like N-terminal" evidence="3">
    <location>
        <begin position="45"/>
        <end position="103"/>
    </location>
</feature>
<dbReference type="PROSITE" id="PS51257">
    <property type="entry name" value="PROKAR_LIPOPROTEIN"/>
    <property type="match status" value="1"/>
</dbReference>
<evidence type="ECO:0000259" key="3">
    <source>
        <dbReference type="Pfam" id="PF21724"/>
    </source>
</evidence>
<feature type="compositionally biased region" description="Polar residues" evidence="1">
    <location>
        <begin position="249"/>
        <end position="265"/>
    </location>
</feature>